<dbReference type="Proteomes" id="UP001596495">
    <property type="component" value="Unassembled WGS sequence"/>
</dbReference>
<name>A0ABW2RE37_9BURK</name>
<dbReference type="CDD" id="cd13565">
    <property type="entry name" value="PBP2_PstS"/>
    <property type="match status" value="1"/>
</dbReference>
<dbReference type="PIRSF" id="PIRSF002756">
    <property type="entry name" value="PstS"/>
    <property type="match status" value="1"/>
</dbReference>
<evidence type="ECO:0000259" key="9">
    <source>
        <dbReference type="Pfam" id="PF12849"/>
    </source>
</evidence>
<evidence type="ECO:0000313" key="11">
    <source>
        <dbReference type="Proteomes" id="UP001596495"/>
    </source>
</evidence>
<evidence type="ECO:0000256" key="6">
    <source>
        <dbReference type="ARBA" id="ARBA00022592"/>
    </source>
</evidence>
<evidence type="ECO:0000256" key="5">
    <source>
        <dbReference type="ARBA" id="ARBA00022448"/>
    </source>
</evidence>
<evidence type="ECO:0000256" key="8">
    <source>
        <dbReference type="SAM" id="SignalP"/>
    </source>
</evidence>
<comment type="function">
    <text evidence="1 7">Part of the ABC transporter complex PstSACB involved in phosphate import.</text>
</comment>
<accession>A0ABW2RE37</accession>
<gene>
    <name evidence="10" type="primary">pstS</name>
    <name evidence="10" type="ORF">ACFQNJ_17790</name>
</gene>
<keyword evidence="11" id="KW-1185">Reference proteome</keyword>
<evidence type="ECO:0000256" key="4">
    <source>
        <dbReference type="ARBA" id="ARBA00021889"/>
    </source>
</evidence>
<dbReference type="Gene3D" id="3.40.190.10">
    <property type="entry name" value="Periplasmic binding protein-like II"/>
    <property type="match status" value="2"/>
</dbReference>
<dbReference type="PANTHER" id="PTHR42996">
    <property type="entry name" value="PHOSPHATE-BINDING PROTEIN PSTS"/>
    <property type="match status" value="1"/>
</dbReference>
<dbReference type="InterPro" id="IPR005673">
    <property type="entry name" value="ABC_phos-bd_PstS"/>
</dbReference>
<dbReference type="NCBIfam" id="TIGR00975">
    <property type="entry name" value="3a0107s03"/>
    <property type="match status" value="1"/>
</dbReference>
<dbReference type="InterPro" id="IPR050962">
    <property type="entry name" value="Phosphate-bind_PstS"/>
</dbReference>
<feature type="domain" description="PBP" evidence="9">
    <location>
        <begin position="24"/>
        <end position="294"/>
    </location>
</feature>
<dbReference type="InterPro" id="IPR024370">
    <property type="entry name" value="PBP_domain"/>
</dbReference>
<dbReference type="SUPFAM" id="SSF53850">
    <property type="entry name" value="Periplasmic binding protein-like II"/>
    <property type="match status" value="1"/>
</dbReference>
<organism evidence="10 11">
    <name type="scientific">Hydrogenophaga bisanensis</name>
    <dbReference type="NCBI Taxonomy" id="439611"/>
    <lineage>
        <taxon>Bacteria</taxon>
        <taxon>Pseudomonadati</taxon>
        <taxon>Pseudomonadota</taxon>
        <taxon>Betaproteobacteria</taxon>
        <taxon>Burkholderiales</taxon>
        <taxon>Comamonadaceae</taxon>
        <taxon>Hydrogenophaga</taxon>
    </lineage>
</organism>
<keyword evidence="6 7" id="KW-0592">Phosphate transport</keyword>
<evidence type="ECO:0000256" key="3">
    <source>
        <dbReference type="ARBA" id="ARBA00011529"/>
    </source>
</evidence>
<protein>
    <recommendedName>
        <fullName evidence="4 7">Phosphate-binding protein PstS</fullName>
    </recommendedName>
</protein>
<comment type="caution">
    <text evidence="10">The sequence shown here is derived from an EMBL/GenBank/DDBJ whole genome shotgun (WGS) entry which is preliminary data.</text>
</comment>
<keyword evidence="8" id="KW-0732">Signal</keyword>
<reference evidence="11" key="1">
    <citation type="journal article" date="2019" name="Int. J. Syst. Evol. Microbiol.">
        <title>The Global Catalogue of Microorganisms (GCM) 10K type strain sequencing project: providing services to taxonomists for standard genome sequencing and annotation.</title>
        <authorList>
            <consortium name="The Broad Institute Genomics Platform"/>
            <consortium name="The Broad Institute Genome Sequencing Center for Infectious Disease"/>
            <person name="Wu L."/>
            <person name="Ma J."/>
        </authorList>
    </citation>
    <scope>NUCLEOTIDE SEQUENCE [LARGE SCALE GENOMIC DNA]</scope>
    <source>
        <strain evidence="11">CCUG 54518</strain>
    </source>
</reference>
<evidence type="ECO:0000256" key="2">
    <source>
        <dbReference type="ARBA" id="ARBA00008725"/>
    </source>
</evidence>
<evidence type="ECO:0000256" key="7">
    <source>
        <dbReference type="PIRNR" id="PIRNR002756"/>
    </source>
</evidence>
<comment type="subunit">
    <text evidence="3 7">The complex is composed of two ATP-binding proteins (PstB), two transmembrane proteins (PstC and PstA) and a solute-binding protein (PstS).</text>
</comment>
<evidence type="ECO:0000256" key="1">
    <source>
        <dbReference type="ARBA" id="ARBA00002841"/>
    </source>
</evidence>
<dbReference type="EMBL" id="JBHTBX010000017">
    <property type="protein sequence ID" value="MFC7436362.1"/>
    <property type="molecule type" value="Genomic_DNA"/>
</dbReference>
<dbReference type="RefSeq" id="WP_382259967.1">
    <property type="nucleotide sequence ID" value="NZ_JBHTBX010000017.1"/>
</dbReference>
<comment type="similarity">
    <text evidence="2 7">Belongs to the PstS family.</text>
</comment>
<evidence type="ECO:0000313" key="10">
    <source>
        <dbReference type="EMBL" id="MFC7436362.1"/>
    </source>
</evidence>
<dbReference type="Pfam" id="PF12849">
    <property type="entry name" value="PBP_like_2"/>
    <property type="match status" value="1"/>
</dbReference>
<feature type="signal peptide" evidence="8">
    <location>
        <begin position="1"/>
        <end position="25"/>
    </location>
</feature>
<keyword evidence="5 7" id="KW-0813">Transport</keyword>
<sequence length="365" mass="38572">MKSLTVPFIQLPLALTMLLYLPAHAQTVEVVGTGATFPAKVYVQWAADYAKKTGQPLTYKPAGSSAGVKGITERTVDFGATDVPLSQAELDKRGLFQFPTLVGGIVPFVNLPGIAAGELRLDAVTLARIWAGDITRWNDSAVRALNPGLTLPNLPIQRVVRSDGSGTTTVFVEYLRTAAPSQAAAIVPDGGRARWPGETIGADGSSKLVAAVKATPGAIGYASSDYSIRDNLSGVALLNRRGEYVQPTLPAFKAAIVAGALFKNQLEPTSLLNVDGVGVWPIVTATYVLVSREPESLERASRTLNFFYQSFLLGDRAVAGTGFAPLPIATQARIVRLLTTFKTPSGQTVPVMGASSGESMVAMQR</sequence>
<proteinExistence type="inferred from homology"/>
<feature type="chain" id="PRO_5047501549" description="Phosphate-binding protein PstS" evidence="8">
    <location>
        <begin position="26"/>
        <end position="365"/>
    </location>
</feature>
<dbReference type="PANTHER" id="PTHR42996:SF1">
    <property type="entry name" value="PHOSPHATE-BINDING PROTEIN PSTS"/>
    <property type="match status" value="1"/>
</dbReference>